<evidence type="ECO:0000313" key="1">
    <source>
        <dbReference type="EMBL" id="OEL21708.1"/>
    </source>
</evidence>
<keyword evidence="2" id="KW-1185">Reference proteome</keyword>
<proteinExistence type="predicted"/>
<protein>
    <submittedName>
        <fullName evidence="1">Uncharacterized protein</fullName>
    </submittedName>
</protein>
<gene>
    <name evidence="1" type="ORF">BAE44_0017282</name>
</gene>
<sequence>MWIPQIPTPRKASCSVQSTTVLTTFHRSLQEAKTCRCREMMHVWILFCKI</sequence>
<evidence type="ECO:0000313" key="2">
    <source>
        <dbReference type="Proteomes" id="UP000095767"/>
    </source>
</evidence>
<dbReference type="Proteomes" id="UP000095767">
    <property type="component" value="Unassembled WGS sequence"/>
</dbReference>
<dbReference type="EMBL" id="LWDX02047316">
    <property type="protein sequence ID" value="OEL21708.1"/>
    <property type="molecule type" value="Genomic_DNA"/>
</dbReference>
<comment type="caution">
    <text evidence="1">The sequence shown here is derived from an EMBL/GenBank/DDBJ whole genome shotgun (WGS) entry which is preliminary data.</text>
</comment>
<name>A0A1E5V9B0_9POAL</name>
<dbReference type="AlphaFoldDB" id="A0A1E5V9B0"/>
<organism evidence="1 2">
    <name type="scientific">Dichanthelium oligosanthes</name>
    <dbReference type="NCBI Taxonomy" id="888268"/>
    <lineage>
        <taxon>Eukaryota</taxon>
        <taxon>Viridiplantae</taxon>
        <taxon>Streptophyta</taxon>
        <taxon>Embryophyta</taxon>
        <taxon>Tracheophyta</taxon>
        <taxon>Spermatophyta</taxon>
        <taxon>Magnoliopsida</taxon>
        <taxon>Liliopsida</taxon>
        <taxon>Poales</taxon>
        <taxon>Poaceae</taxon>
        <taxon>PACMAD clade</taxon>
        <taxon>Panicoideae</taxon>
        <taxon>Panicodae</taxon>
        <taxon>Paniceae</taxon>
        <taxon>Dichantheliinae</taxon>
        <taxon>Dichanthelium</taxon>
    </lineage>
</organism>
<accession>A0A1E5V9B0</accession>
<reference evidence="1 2" key="1">
    <citation type="submission" date="2016-09" db="EMBL/GenBank/DDBJ databases">
        <title>The draft genome of Dichanthelium oligosanthes: A C3 panicoid grass species.</title>
        <authorList>
            <person name="Studer A.J."/>
            <person name="Schnable J.C."/>
            <person name="Brutnell T.P."/>
        </authorList>
    </citation>
    <scope>NUCLEOTIDE SEQUENCE [LARGE SCALE GENOMIC DNA]</scope>
    <source>
        <strain evidence="2">cv. Kellogg 1175</strain>
        <tissue evidence="1">Leaf</tissue>
    </source>
</reference>